<dbReference type="InterPro" id="IPR000541">
    <property type="entry name" value="Ncs6/Tuc1/Ctu1"/>
</dbReference>
<evidence type="ECO:0000256" key="3">
    <source>
        <dbReference type="ARBA" id="ARBA00022679"/>
    </source>
</evidence>
<evidence type="ECO:0000313" key="10">
    <source>
        <dbReference type="EMBL" id="RKP23353.1"/>
    </source>
</evidence>
<dbReference type="GO" id="GO:0016779">
    <property type="term" value="F:nucleotidyltransferase activity"/>
    <property type="evidence" value="ECO:0007669"/>
    <property type="project" value="UniProtKB-UniRule"/>
</dbReference>
<dbReference type="GO" id="GO:0032447">
    <property type="term" value="P:protein urmylation"/>
    <property type="evidence" value="ECO:0007669"/>
    <property type="project" value="UniProtKB-UniRule"/>
</dbReference>
<feature type="binding site" evidence="7">
    <location>
        <position position="177"/>
    </location>
    <ligand>
        <name>ATP</name>
        <dbReference type="ChEBI" id="CHEBI:30616"/>
    </ligand>
</feature>
<sequence length="317" mass="35902">MAPKLCSICQTERAMLRRPKTLQRLCRACFYTVFETEVHQTIQRHQLFKRGDRVAIGASGGKGKQHADSTVLAYVLKLLNERYDYGLELFLLSIDEGITGYRDDSLETVKRNRDQYALPLKIVSYEELYGWTMDRIVATIGQKNNCTFCGVFRRQALDRGAARLGVNHIVTGHNADDVAETVLMNILRGDIARLQRCTEIVTPGDMEGALPRSKPFKYTYEKEIVMYAYFKKLDYFSTECIYSPNAYRGYARAFLKDLEAVRPSAILDIIHAGEALLVRGDVKMPVQGQCERCGYVASNKLCKACLLLEGLNRGLPK</sequence>
<dbReference type="PANTHER" id="PTHR11807:SF12">
    <property type="entry name" value="CYTOPLASMIC TRNA 2-THIOLATION PROTEIN 1"/>
    <property type="match status" value="1"/>
</dbReference>
<dbReference type="AlphaFoldDB" id="A0A4P9YTN7"/>
<reference evidence="11" key="1">
    <citation type="journal article" date="2018" name="Nat. Microbiol.">
        <title>Leveraging single-cell genomics to expand the fungal tree of life.</title>
        <authorList>
            <person name="Ahrendt S.R."/>
            <person name="Quandt C.A."/>
            <person name="Ciobanu D."/>
            <person name="Clum A."/>
            <person name="Salamov A."/>
            <person name="Andreopoulos B."/>
            <person name="Cheng J.F."/>
            <person name="Woyke T."/>
            <person name="Pelin A."/>
            <person name="Henrissat B."/>
            <person name="Reynolds N.K."/>
            <person name="Benny G.L."/>
            <person name="Smith M.E."/>
            <person name="James T.Y."/>
            <person name="Grigoriev I.V."/>
        </authorList>
    </citation>
    <scope>NUCLEOTIDE SEQUENCE [LARGE SCALE GENOMIC DNA]</scope>
    <source>
        <strain evidence="11">Benny S71-1</strain>
    </source>
</reference>
<dbReference type="PIRSF" id="PIRSF004976">
    <property type="entry name" value="ATPase_YdaO"/>
    <property type="match status" value="1"/>
</dbReference>
<dbReference type="InterPro" id="IPR014729">
    <property type="entry name" value="Rossmann-like_a/b/a_fold"/>
</dbReference>
<dbReference type="OrthoDB" id="198857at2759"/>
<dbReference type="FunFam" id="3.40.50.620:FF:000054">
    <property type="entry name" value="Cytoplasmic tRNA 2-thiolation protein 1"/>
    <property type="match status" value="1"/>
</dbReference>
<organism evidence="10 11">
    <name type="scientific">Syncephalis pseudoplumigaleata</name>
    <dbReference type="NCBI Taxonomy" id="1712513"/>
    <lineage>
        <taxon>Eukaryota</taxon>
        <taxon>Fungi</taxon>
        <taxon>Fungi incertae sedis</taxon>
        <taxon>Zoopagomycota</taxon>
        <taxon>Zoopagomycotina</taxon>
        <taxon>Zoopagomycetes</taxon>
        <taxon>Zoopagales</taxon>
        <taxon>Piptocephalidaceae</taxon>
        <taxon>Syncephalis</taxon>
    </lineage>
</organism>
<dbReference type="SUPFAM" id="SSF52402">
    <property type="entry name" value="Adenine nucleotide alpha hydrolases-like"/>
    <property type="match status" value="1"/>
</dbReference>
<dbReference type="EC" id="2.7.7.-" evidence="6"/>
<dbReference type="PANTHER" id="PTHR11807">
    <property type="entry name" value="ATPASES OF THE PP SUPERFAMILY-RELATED"/>
    <property type="match status" value="1"/>
</dbReference>
<feature type="domain" description="tRNA(Ile)-lysidine/2-thiocytidine synthase N-terminal" evidence="8">
    <location>
        <begin position="54"/>
        <end position="254"/>
    </location>
</feature>
<dbReference type="GO" id="GO:0000049">
    <property type="term" value="F:tRNA binding"/>
    <property type="evidence" value="ECO:0007669"/>
    <property type="project" value="UniProtKB-UniRule"/>
</dbReference>
<keyword evidence="1 6" id="KW-0963">Cytoplasm</keyword>
<dbReference type="GO" id="GO:0002143">
    <property type="term" value="P:tRNA wobble position uridine thiolation"/>
    <property type="evidence" value="ECO:0007669"/>
    <property type="project" value="TreeGrafter"/>
</dbReference>
<keyword evidence="3 6" id="KW-0808">Transferase</keyword>
<comment type="similarity">
    <text evidence="6">Belongs to the TtcA family. CTU1/NCS6/ATPBD3 subfamily.</text>
</comment>
<evidence type="ECO:0000259" key="8">
    <source>
        <dbReference type="Pfam" id="PF01171"/>
    </source>
</evidence>
<evidence type="ECO:0000256" key="2">
    <source>
        <dbReference type="ARBA" id="ARBA00022555"/>
    </source>
</evidence>
<dbReference type="InterPro" id="IPR056369">
    <property type="entry name" value="CTU1-like_ATP-bd"/>
</dbReference>
<feature type="domain" description="Cytoplasmic tRNA 2-thiolation protein 1 C-terminal" evidence="9">
    <location>
        <begin position="288"/>
        <end position="317"/>
    </location>
</feature>
<evidence type="ECO:0000259" key="9">
    <source>
        <dbReference type="Pfam" id="PF16503"/>
    </source>
</evidence>
<evidence type="ECO:0000256" key="1">
    <source>
        <dbReference type="ARBA" id="ARBA00022490"/>
    </source>
</evidence>
<keyword evidence="7" id="KW-0067">ATP-binding</keyword>
<dbReference type="GO" id="GO:0002144">
    <property type="term" value="C:cytosolic tRNA wobble base thiouridylase complex"/>
    <property type="evidence" value="ECO:0007669"/>
    <property type="project" value="TreeGrafter"/>
</dbReference>
<evidence type="ECO:0000256" key="4">
    <source>
        <dbReference type="ARBA" id="ARBA00022694"/>
    </source>
</evidence>
<proteinExistence type="inferred from homology"/>
<keyword evidence="7" id="KW-0547">Nucleotide-binding</keyword>
<dbReference type="UniPathway" id="UPA00988"/>
<dbReference type="HAMAP" id="MF_03053">
    <property type="entry name" value="CTU1"/>
    <property type="match status" value="1"/>
</dbReference>
<dbReference type="Gene3D" id="3.40.50.620">
    <property type="entry name" value="HUPs"/>
    <property type="match status" value="1"/>
</dbReference>
<dbReference type="Pfam" id="PF01171">
    <property type="entry name" value="ATP_bind_3"/>
    <property type="match status" value="1"/>
</dbReference>
<dbReference type="CDD" id="cd01713">
    <property type="entry name" value="CTU1-like"/>
    <property type="match status" value="1"/>
</dbReference>
<feature type="binding site" evidence="7">
    <location>
        <begin position="57"/>
        <end position="59"/>
    </location>
    <ligand>
        <name>ATP</name>
        <dbReference type="ChEBI" id="CHEBI:30616"/>
    </ligand>
</feature>
<name>A0A4P9YTN7_9FUNG</name>
<keyword evidence="5 6" id="KW-0694">RNA-binding</keyword>
<dbReference type="NCBIfam" id="TIGR00269">
    <property type="entry name" value="TIGR00269 family protein"/>
    <property type="match status" value="1"/>
</dbReference>
<evidence type="ECO:0000256" key="5">
    <source>
        <dbReference type="ARBA" id="ARBA00022884"/>
    </source>
</evidence>
<dbReference type="GO" id="GO:0005524">
    <property type="term" value="F:ATP binding"/>
    <property type="evidence" value="ECO:0007669"/>
    <property type="project" value="UniProtKB-KW"/>
</dbReference>
<comment type="subcellular location">
    <subcellularLocation>
        <location evidence="6">Cytoplasm</location>
    </subcellularLocation>
</comment>
<keyword evidence="4 6" id="KW-0819">tRNA processing</keyword>
<dbReference type="InterPro" id="IPR011063">
    <property type="entry name" value="TilS/TtcA_N"/>
</dbReference>
<dbReference type="EMBL" id="KZ991051">
    <property type="protein sequence ID" value="RKP23353.1"/>
    <property type="molecule type" value="Genomic_DNA"/>
</dbReference>
<accession>A0A4P9YTN7</accession>
<comment type="function">
    <text evidence="6">Plays a central role in 2-thiolation of mcm(5)S(2)U at tRNA wobble positions of tRNA(Lys), tRNA(Glu) and tRNA(Gln). Directly binds tRNAs and probably acts by catalyzing adenylation of tRNAs, an intermediate required for 2-thiolation. It is unclear whether it acts as a sulfurtransferase that transfers sulfur from thiocarboxylated URM1 onto the uridine of tRNAs at wobble position. Prior mcm(5) tRNA modification by the elongator complex is required for 2-thiolation. May also be involved in protein urmylation.</text>
</comment>
<evidence type="ECO:0000256" key="6">
    <source>
        <dbReference type="HAMAP-Rule" id="MF_03053"/>
    </source>
</evidence>
<evidence type="ECO:0000256" key="7">
    <source>
        <dbReference type="PIRSR" id="PIRSR004976-51"/>
    </source>
</evidence>
<keyword evidence="11" id="KW-1185">Reference proteome</keyword>
<keyword evidence="2 6" id="KW-0820">tRNA-binding</keyword>
<dbReference type="InterPro" id="IPR035107">
    <property type="entry name" value="tRNA_thiolation_TtcA_Ctu1"/>
</dbReference>
<evidence type="ECO:0000313" key="11">
    <source>
        <dbReference type="Proteomes" id="UP000278143"/>
    </source>
</evidence>
<feature type="binding site" evidence="7">
    <location>
        <position position="172"/>
    </location>
    <ligand>
        <name>ATP</name>
        <dbReference type="ChEBI" id="CHEBI:30616"/>
    </ligand>
</feature>
<dbReference type="InterPro" id="IPR032442">
    <property type="entry name" value="CTU1_C"/>
</dbReference>
<dbReference type="Pfam" id="PF16503">
    <property type="entry name" value="zn-ribbon_14"/>
    <property type="match status" value="1"/>
</dbReference>
<comment type="pathway">
    <text evidence="6">tRNA modification; 5-methoxycarbonylmethyl-2-thiouridine-tRNA biosynthesis.</text>
</comment>
<feature type="binding site" evidence="7">
    <location>
        <position position="94"/>
    </location>
    <ligand>
        <name>ATP</name>
        <dbReference type="ChEBI" id="CHEBI:30616"/>
    </ligand>
</feature>
<gene>
    <name evidence="6" type="primary">NCS6</name>
    <name evidence="6" type="synonym">CTU1</name>
    <name evidence="10" type="ORF">SYNPS1DRAFT_18740</name>
</gene>
<protein>
    <recommendedName>
        <fullName evidence="6">Cytoplasmic tRNA 2-thiolation protein 1</fullName>
        <ecNumber evidence="6">2.7.7.-</ecNumber>
    </recommendedName>
    <alternativeName>
        <fullName evidence="6">Cytoplasmic tRNA adenylyltransferase 1</fullName>
    </alternativeName>
</protein>
<dbReference type="GO" id="GO:0005739">
    <property type="term" value="C:mitochondrion"/>
    <property type="evidence" value="ECO:0007669"/>
    <property type="project" value="TreeGrafter"/>
</dbReference>
<feature type="binding site" evidence="7">
    <location>
        <position position="68"/>
    </location>
    <ligand>
        <name>ATP</name>
        <dbReference type="ChEBI" id="CHEBI:30616"/>
    </ligand>
</feature>
<dbReference type="Proteomes" id="UP000278143">
    <property type="component" value="Unassembled WGS sequence"/>
</dbReference>